<dbReference type="Pfam" id="PF02530">
    <property type="entry name" value="Porin_2"/>
    <property type="match status" value="1"/>
</dbReference>
<evidence type="ECO:0000256" key="3">
    <source>
        <dbReference type="ARBA" id="ARBA00022452"/>
    </source>
</evidence>
<evidence type="ECO:0000256" key="5">
    <source>
        <dbReference type="ARBA" id="ARBA00022729"/>
    </source>
</evidence>
<keyword evidence="3 10" id="KW-1134">Transmembrane beta strand</keyword>
<dbReference type="RefSeq" id="WP_189501391.1">
    <property type="nucleotide sequence ID" value="NZ_BMZQ01000001.1"/>
</dbReference>
<keyword evidence="7 10" id="KW-0626">Porin</keyword>
<evidence type="ECO:0000256" key="6">
    <source>
        <dbReference type="ARBA" id="ARBA00023065"/>
    </source>
</evidence>
<comment type="domain">
    <text evidence="10">Consists of 16-stranded beta-barrel sheets, with large surface-exposed loops, that form a transmembrane pore at the center of each barrel. The pore is partially ocluded by a peptide loop that folds into the pore lumen.</text>
</comment>
<dbReference type="InterPro" id="IPR003684">
    <property type="entry name" value="Porin_alphabac"/>
</dbReference>
<dbReference type="SUPFAM" id="SSF56935">
    <property type="entry name" value="Porins"/>
    <property type="match status" value="1"/>
</dbReference>
<dbReference type="GO" id="GO:0046930">
    <property type="term" value="C:pore complex"/>
    <property type="evidence" value="ECO:0007669"/>
    <property type="project" value="UniProtKB-KW"/>
</dbReference>
<keyword evidence="2 10" id="KW-0813">Transport</keyword>
<evidence type="ECO:0000256" key="4">
    <source>
        <dbReference type="ARBA" id="ARBA00022692"/>
    </source>
</evidence>
<accession>A0A8J3DLD6</accession>
<protein>
    <recommendedName>
        <fullName evidence="10">Porin</fullName>
    </recommendedName>
</protein>
<keyword evidence="5 10" id="KW-0732">Signal</keyword>
<reference evidence="11" key="1">
    <citation type="journal article" date="2014" name="Int. J. Syst. Evol. Microbiol.">
        <title>Complete genome sequence of Corynebacterium casei LMG S-19264T (=DSM 44701T), isolated from a smear-ripened cheese.</title>
        <authorList>
            <consortium name="US DOE Joint Genome Institute (JGI-PGF)"/>
            <person name="Walter F."/>
            <person name="Albersmeier A."/>
            <person name="Kalinowski J."/>
            <person name="Ruckert C."/>
        </authorList>
    </citation>
    <scope>NUCLEOTIDE SEQUENCE</scope>
    <source>
        <strain evidence="11">KCTC 42249</strain>
    </source>
</reference>
<feature type="chain" id="PRO_5035338194" description="Porin" evidence="10">
    <location>
        <begin position="23"/>
        <end position="342"/>
    </location>
</feature>
<feature type="signal peptide" evidence="10">
    <location>
        <begin position="1"/>
        <end position="22"/>
    </location>
</feature>
<evidence type="ECO:0000256" key="2">
    <source>
        <dbReference type="ARBA" id="ARBA00022448"/>
    </source>
</evidence>
<comment type="similarity">
    <text evidence="1 10">Belongs to the alphaproteobacteria porin family.</text>
</comment>
<gene>
    <name evidence="11" type="ORF">GCM10016234_04390</name>
</gene>
<proteinExistence type="inferred from homology"/>
<comment type="function">
    <text evidence="10">Forms passive diffusion pores that allow small molecular weight hydrophilic materials across the outer membrane.</text>
</comment>
<dbReference type="EMBL" id="BMZQ01000001">
    <property type="protein sequence ID" value="GHD06740.1"/>
    <property type="molecule type" value="Genomic_DNA"/>
</dbReference>
<evidence type="ECO:0000256" key="9">
    <source>
        <dbReference type="ARBA" id="ARBA00023237"/>
    </source>
</evidence>
<comment type="caution">
    <text evidence="11">The sequence shown here is derived from an EMBL/GenBank/DDBJ whole genome shotgun (WGS) entry which is preliminary data.</text>
</comment>
<organism evidence="11 12">
    <name type="scientific">Tianweitania populi</name>
    <dbReference type="NCBI Taxonomy" id="1607949"/>
    <lineage>
        <taxon>Bacteria</taxon>
        <taxon>Pseudomonadati</taxon>
        <taxon>Pseudomonadota</taxon>
        <taxon>Alphaproteobacteria</taxon>
        <taxon>Hyphomicrobiales</taxon>
        <taxon>Phyllobacteriaceae</taxon>
        <taxon>Tianweitania</taxon>
    </lineage>
</organism>
<keyword evidence="12" id="KW-1185">Reference proteome</keyword>
<keyword evidence="9 10" id="KW-0998">Cell outer membrane</keyword>
<dbReference type="AlphaFoldDB" id="A0A8J3DLD6"/>
<sequence>MNIKSLLLGSAAAMIAVSGARAADAVVIAEPEPVEYVRVCDVYGTGYFYIPGTETCLKVGGYVRFEVRNIGGDDEDFNNDGYDTRARFAPTFTVKSETELGTLTGYGRIFAQYDSNGANDTTIEHAQISLATATGTFLVGYGDTPYSRFLDYGGPTINDGSYGDTNASEISYTFTGGNGFSAIIAAVDNDVNGDWDTNFEGGVRFTQAWGWIGGLAGYDGVEEEFGAKVGVGFKIPNTAIELTVQGLYSSEDDFGHFYSIRDNGDAYGDFDYAEWAVLAGASVAFNEKVGLAGTFQYFDTEEFFAAVSLPISPVAGLSITPEVNYVSRNEEFNGILRFQRSF</sequence>
<evidence type="ECO:0000256" key="7">
    <source>
        <dbReference type="ARBA" id="ARBA00023114"/>
    </source>
</evidence>
<dbReference type="GO" id="GO:0006811">
    <property type="term" value="P:monoatomic ion transport"/>
    <property type="evidence" value="ECO:0007669"/>
    <property type="project" value="UniProtKB-KW"/>
</dbReference>
<evidence type="ECO:0000313" key="11">
    <source>
        <dbReference type="EMBL" id="GHD06740.1"/>
    </source>
</evidence>
<keyword evidence="4 10" id="KW-0812">Transmembrane</keyword>
<comment type="subcellular location">
    <subcellularLocation>
        <location evidence="10">Cell outer membrane</location>
        <topology evidence="10">Multi-pass membrane protein</topology>
    </subcellularLocation>
</comment>
<reference evidence="11" key="2">
    <citation type="submission" date="2020-09" db="EMBL/GenBank/DDBJ databases">
        <authorList>
            <person name="Sun Q."/>
            <person name="Kim S."/>
        </authorList>
    </citation>
    <scope>NUCLEOTIDE SEQUENCE</scope>
    <source>
        <strain evidence="11">KCTC 42249</strain>
    </source>
</reference>
<keyword evidence="6 10" id="KW-0406">Ion transport</keyword>
<evidence type="ECO:0000313" key="12">
    <source>
        <dbReference type="Proteomes" id="UP000630142"/>
    </source>
</evidence>
<keyword evidence="8 10" id="KW-0472">Membrane</keyword>
<evidence type="ECO:0000256" key="10">
    <source>
        <dbReference type="RuleBase" id="RU364005"/>
    </source>
</evidence>
<evidence type="ECO:0000256" key="1">
    <source>
        <dbReference type="ARBA" id="ARBA00009521"/>
    </source>
</evidence>
<name>A0A8J3DLD6_9HYPH</name>
<dbReference type="GO" id="GO:0009279">
    <property type="term" value="C:cell outer membrane"/>
    <property type="evidence" value="ECO:0007669"/>
    <property type="project" value="UniProtKB-SubCell"/>
</dbReference>
<dbReference type="Proteomes" id="UP000630142">
    <property type="component" value="Unassembled WGS sequence"/>
</dbReference>
<dbReference type="GO" id="GO:0015288">
    <property type="term" value="F:porin activity"/>
    <property type="evidence" value="ECO:0007669"/>
    <property type="project" value="UniProtKB-KW"/>
</dbReference>
<evidence type="ECO:0000256" key="8">
    <source>
        <dbReference type="ARBA" id="ARBA00023136"/>
    </source>
</evidence>